<accession>A0ABR2ZC59</accession>
<dbReference type="Gene3D" id="1.10.620.20">
    <property type="entry name" value="Ribonucleotide Reductase, subunit A"/>
    <property type="match status" value="1"/>
</dbReference>
<proteinExistence type="predicted"/>
<name>A0ABR2ZC59_9AGAR</name>
<gene>
    <name evidence="1" type="primary">RRM2B</name>
    <name evidence="1" type="ORF">AAF712_014788</name>
</gene>
<dbReference type="SUPFAM" id="SSF47240">
    <property type="entry name" value="Ferritin-like"/>
    <property type="match status" value="1"/>
</dbReference>
<reference evidence="1 2" key="1">
    <citation type="submission" date="2024-05" db="EMBL/GenBank/DDBJ databases">
        <title>A draft genome resource for the thread blight pathogen Marasmius tenuissimus strain MS-2.</title>
        <authorList>
            <person name="Yulfo-Soto G.E."/>
            <person name="Baruah I.K."/>
            <person name="Amoako-Attah I."/>
            <person name="Bukari Y."/>
            <person name="Meinhardt L.W."/>
            <person name="Bailey B.A."/>
            <person name="Cohen S.P."/>
        </authorList>
    </citation>
    <scope>NUCLEOTIDE SEQUENCE [LARGE SCALE GENOMIC DNA]</scope>
    <source>
        <strain evidence="1 2">MS-2</strain>
    </source>
</reference>
<evidence type="ECO:0000313" key="2">
    <source>
        <dbReference type="Proteomes" id="UP001437256"/>
    </source>
</evidence>
<comment type="caution">
    <text evidence="1">The sequence shown here is derived from an EMBL/GenBank/DDBJ whole genome shotgun (WGS) entry which is preliminary data.</text>
</comment>
<evidence type="ECO:0000313" key="1">
    <source>
        <dbReference type="EMBL" id="KAL0058529.1"/>
    </source>
</evidence>
<sequence length="999" mass="114061">MHLKPSTTDVWTSIVNTMDTADAQRFLQVSLLANRIAIPRVYRTFAAATLSQLQGLLEFFARRSTQRLVGGKDMKGVVTSVCLGVAEYFIADENMYPTLEYEGLLPVLVTFRNVQNFNLNQVNFPLAKSLDIIASWPCIKQVCLNNVVDCVAHNIQLTVDRNDAAQVIDRMTITGNIEPLDSVRWLDELARTLTSRHVRELSIDWALFGSLLRFLAQRKRSLDETSQLVLLPPISPDSDNAAGQLFQRSDVELYFPNLDRFRSYQGTMRFAVDDGALVLRLVSDVEGIQELGSYDWYDSRVDTLVVSGRQNDDVLLMESCLGLRGLRFDSLTSLSIDDFRIRDCSMTLGSAFPLLQHLFAWTSQDMQPEEFDRYRRTQYWSLPHIISFHLFAVGSCAEYSYDEDRFFDLLLEWGIDPDRPTVFELRLEESFVWMASCDRTNDAEFVWDRRVARKHTTTSSARVLAFCIMSSPGNAVKEVHDYSVGLAVEPLLTPSTRRFVLFPIQYPEVWKMYKEAEHSFWSAEDIDLVLSAADRKTLYVALFVNSTWYAIAYRVLHGDVQWSSQRRFDLQAESWMTYEKCRNGSFSCPPTCLAHLIQPETMHRIPKNVVVGVHRATRLPPLWDTYDLRSVLPVLRTFSRLSRLSIANVPVPLQEIWSILSHSPRITFLHLAPLRYGHEQAASAMNSHSLPPIRHLSLALLGRSCPARDLVLDQRVLKNLVDLPSIERLTVDWDSFSYLWCAGCRLRTKSNGLLRRFDLVLDGRFIYDDYVVPHVPHYALSKIMLMLGGNREFLEKITLGPRTGIDCIPGIALQYPLPSLREYEGPSNILECFNTEERRWSSVVVHKEYPPARKNALAGDVAENLVDLSTHLGLSRLLELGAFAGSLRHLNLAVDDTENSEVLDRVTEVVASLVHLVDFGLVLFHKFPDVRFRAAVDELSKSCRLLRRVEFEWQCVQSREYGRVGWRRLNGNGFLLDWDQLCIPARGSVLLARLWPSGS</sequence>
<dbReference type="EC" id="1.17.4.1" evidence="1"/>
<dbReference type="InterPro" id="IPR009078">
    <property type="entry name" value="Ferritin-like_SF"/>
</dbReference>
<keyword evidence="1" id="KW-0560">Oxidoreductase</keyword>
<organism evidence="1 2">
    <name type="scientific">Marasmius tenuissimus</name>
    <dbReference type="NCBI Taxonomy" id="585030"/>
    <lineage>
        <taxon>Eukaryota</taxon>
        <taxon>Fungi</taxon>
        <taxon>Dikarya</taxon>
        <taxon>Basidiomycota</taxon>
        <taxon>Agaricomycotina</taxon>
        <taxon>Agaricomycetes</taxon>
        <taxon>Agaricomycetidae</taxon>
        <taxon>Agaricales</taxon>
        <taxon>Marasmiineae</taxon>
        <taxon>Marasmiaceae</taxon>
        <taxon>Marasmius</taxon>
    </lineage>
</organism>
<dbReference type="Proteomes" id="UP001437256">
    <property type="component" value="Unassembled WGS sequence"/>
</dbReference>
<keyword evidence="2" id="KW-1185">Reference proteome</keyword>
<protein>
    <submittedName>
        <fullName evidence="1">Ribonucleoside-diphosphate reductase subunit M2 B</fullName>
        <ecNumber evidence="1">1.17.4.1</ecNumber>
    </submittedName>
</protein>
<dbReference type="GO" id="GO:0004748">
    <property type="term" value="F:ribonucleoside-diphosphate reductase activity, thioredoxin disulfide as acceptor"/>
    <property type="evidence" value="ECO:0007669"/>
    <property type="project" value="UniProtKB-EC"/>
</dbReference>
<dbReference type="EMBL" id="JBBXMP010000303">
    <property type="protein sequence ID" value="KAL0058529.1"/>
    <property type="molecule type" value="Genomic_DNA"/>
</dbReference>
<dbReference type="InterPro" id="IPR012348">
    <property type="entry name" value="RNR-like"/>
</dbReference>